<protein>
    <submittedName>
        <fullName evidence="2">Uncharacterized protein</fullName>
    </submittedName>
</protein>
<feature type="transmembrane region" description="Helical" evidence="1">
    <location>
        <begin position="264"/>
        <end position="288"/>
    </location>
</feature>
<keyword evidence="1" id="KW-0472">Membrane</keyword>
<reference evidence="2 3" key="1">
    <citation type="submission" date="2019-07" db="EMBL/GenBank/DDBJ databases">
        <title>Whole genome shotgun sequence of Terrabacter aerolatus NBRC 106305.</title>
        <authorList>
            <person name="Hosoyama A."/>
            <person name="Uohara A."/>
            <person name="Ohji S."/>
            <person name="Ichikawa N."/>
        </authorList>
    </citation>
    <scope>NUCLEOTIDE SEQUENCE [LARGE SCALE GENOMIC DNA]</scope>
    <source>
        <strain evidence="2 3">NBRC 106305</strain>
    </source>
</reference>
<name>A0A512D2C7_9MICO</name>
<gene>
    <name evidence="2" type="ORF">TAE01_24350</name>
</gene>
<evidence type="ECO:0000256" key="1">
    <source>
        <dbReference type="SAM" id="Phobius"/>
    </source>
</evidence>
<keyword evidence="1" id="KW-1133">Transmembrane helix</keyword>
<dbReference type="EMBL" id="BJYX01000012">
    <property type="protein sequence ID" value="GEO30625.1"/>
    <property type="molecule type" value="Genomic_DNA"/>
</dbReference>
<accession>A0A512D2C7</accession>
<dbReference type="Proteomes" id="UP000321534">
    <property type="component" value="Unassembled WGS sequence"/>
</dbReference>
<proteinExistence type="predicted"/>
<sequence>MFLAGNAAVLLVLQGQEGSLSFNGAIRTLIQMEWGAIIVLVMSVIIAAIAIQAFEFEGLRFWEGYLRSRVLNGWARIRIASFSKKRTRLEAKCDELATAAFDDARRRALDSSGISPAQVATFNALEKTFHGRPLDDSDRVALGGAADLRWPRFASPSLMHDWDVAKLKLAEFPEHHRVLPTRLGNVMRASEDQVKLAPGEDLEGFMIRHVDELPPAMVAEHGAYRRRLEMYCGLIFVLAALAALSVACLWGKTAEPGWRAAVPLAYVAAMWVAYKAAIASAIGFGQAVKEASLWLQKHTIPLP</sequence>
<organism evidence="2 3">
    <name type="scientific">Terrabacter aerolatus</name>
    <dbReference type="NCBI Taxonomy" id="422442"/>
    <lineage>
        <taxon>Bacteria</taxon>
        <taxon>Bacillati</taxon>
        <taxon>Actinomycetota</taxon>
        <taxon>Actinomycetes</taxon>
        <taxon>Micrococcales</taxon>
        <taxon>Intrasporangiaceae</taxon>
        <taxon>Terrabacter</taxon>
    </lineage>
</organism>
<feature type="transmembrane region" description="Helical" evidence="1">
    <location>
        <begin position="34"/>
        <end position="54"/>
    </location>
</feature>
<keyword evidence="1" id="KW-0812">Transmembrane</keyword>
<evidence type="ECO:0000313" key="2">
    <source>
        <dbReference type="EMBL" id="GEO30625.1"/>
    </source>
</evidence>
<dbReference type="AlphaFoldDB" id="A0A512D2C7"/>
<keyword evidence="3" id="KW-1185">Reference proteome</keyword>
<feature type="transmembrane region" description="Helical" evidence="1">
    <location>
        <begin position="231"/>
        <end position="252"/>
    </location>
</feature>
<comment type="caution">
    <text evidence="2">The sequence shown here is derived from an EMBL/GenBank/DDBJ whole genome shotgun (WGS) entry which is preliminary data.</text>
</comment>
<evidence type="ECO:0000313" key="3">
    <source>
        <dbReference type="Proteomes" id="UP000321534"/>
    </source>
</evidence>